<evidence type="ECO:0000313" key="1">
    <source>
        <dbReference type="EMBL" id="KOM49681.1"/>
    </source>
</evidence>
<name>A0A0L9V3X1_PHAAN</name>
<proteinExistence type="predicted"/>
<dbReference type="Gramene" id="KOM49681">
    <property type="protein sequence ID" value="KOM49681"/>
    <property type="gene ID" value="LR48_Vigan08g050800"/>
</dbReference>
<evidence type="ECO:0000313" key="2">
    <source>
        <dbReference type="Proteomes" id="UP000053144"/>
    </source>
</evidence>
<sequence>MVLHVFVHSAASSLSGGSFEELAQLRSSASRAFVHQVVFRAQVRARFRGKCLGSSLF</sequence>
<dbReference type="Proteomes" id="UP000053144">
    <property type="component" value="Chromosome 8"/>
</dbReference>
<protein>
    <submittedName>
        <fullName evidence="1">Uncharacterized protein</fullName>
    </submittedName>
</protein>
<organism evidence="1 2">
    <name type="scientific">Phaseolus angularis</name>
    <name type="common">Azuki bean</name>
    <name type="synonym">Vigna angularis</name>
    <dbReference type="NCBI Taxonomy" id="3914"/>
    <lineage>
        <taxon>Eukaryota</taxon>
        <taxon>Viridiplantae</taxon>
        <taxon>Streptophyta</taxon>
        <taxon>Embryophyta</taxon>
        <taxon>Tracheophyta</taxon>
        <taxon>Spermatophyta</taxon>
        <taxon>Magnoliopsida</taxon>
        <taxon>eudicotyledons</taxon>
        <taxon>Gunneridae</taxon>
        <taxon>Pentapetalae</taxon>
        <taxon>rosids</taxon>
        <taxon>fabids</taxon>
        <taxon>Fabales</taxon>
        <taxon>Fabaceae</taxon>
        <taxon>Papilionoideae</taxon>
        <taxon>50 kb inversion clade</taxon>
        <taxon>NPAAA clade</taxon>
        <taxon>indigoferoid/millettioid clade</taxon>
        <taxon>Phaseoleae</taxon>
        <taxon>Vigna</taxon>
    </lineage>
</organism>
<dbReference type="AlphaFoldDB" id="A0A0L9V3X1"/>
<accession>A0A0L9V3X1</accession>
<dbReference type="EMBL" id="CM003378">
    <property type="protein sequence ID" value="KOM49681.1"/>
    <property type="molecule type" value="Genomic_DNA"/>
</dbReference>
<reference evidence="2" key="1">
    <citation type="journal article" date="2015" name="Proc. Natl. Acad. Sci. U.S.A.">
        <title>Genome sequencing of adzuki bean (Vigna angularis) provides insight into high starch and low fat accumulation and domestication.</title>
        <authorList>
            <person name="Yang K."/>
            <person name="Tian Z."/>
            <person name="Chen C."/>
            <person name="Luo L."/>
            <person name="Zhao B."/>
            <person name="Wang Z."/>
            <person name="Yu L."/>
            <person name="Li Y."/>
            <person name="Sun Y."/>
            <person name="Li W."/>
            <person name="Chen Y."/>
            <person name="Li Y."/>
            <person name="Zhang Y."/>
            <person name="Ai D."/>
            <person name="Zhao J."/>
            <person name="Shang C."/>
            <person name="Ma Y."/>
            <person name="Wu B."/>
            <person name="Wang M."/>
            <person name="Gao L."/>
            <person name="Sun D."/>
            <person name="Zhang P."/>
            <person name="Guo F."/>
            <person name="Wang W."/>
            <person name="Li Y."/>
            <person name="Wang J."/>
            <person name="Varshney R.K."/>
            <person name="Wang J."/>
            <person name="Ling H.Q."/>
            <person name="Wan P."/>
        </authorList>
    </citation>
    <scope>NUCLEOTIDE SEQUENCE</scope>
    <source>
        <strain evidence="2">cv. Jingnong 6</strain>
    </source>
</reference>
<gene>
    <name evidence="1" type="ORF">LR48_Vigan08g050800</name>
</gene>